<name>A0ABS5QNJ9_9BACT</name>
<protein>
    <recommendedName>
        <fullName evidence="4">DUF1566 domain-containing protein</fullName>
    </recommendedName>
</protein>
<comment type="caution">
    <text evidence="2">The sequence shown here is derived from an EMBL/GenBank/DDBJ whole genome shotgun (WGS) entry which is preliminary data.</text>
</comment>
<feature type="non-terminal residue" evidence="2">
    <location>
        <position position="1"/>
    </location>
</feature>
<keyword evidence="3" id="KW-1185">Reference proteome</keyword>
<evidence type="ECO:0000313" key="2">
    <source>
        <dbReference type="EMBL" id="MBS8122226.1"/>
    </source>
</evidence>
<evidence type="ECO:0000256" key="1">
    <source>
        <dbReference type="SAM" id="MobiDB-lite"/>
    </source>
</evidence>
<reference evidence="2 3" key="1">
    <citation type="journal article" date="2021" name="Nat. Commun.">
        <title>Reductive evolution and unique predatory mode in the CPR bacterium Vampirococcus lugosii.</title>
        <authorList>
            <person name="Moreira D."/>
            <person name="Zivanovic Y."/>
            <person name="Lopez-Archilla A.I."/>
            <person name="Iniesto M."/>
            <person name="Lopez-Garcia P."/>
        </authorList>
    </citation>
    <scope>NUCLEOTIDE SEQUENCE [LARGE SCALE GENOMIC DNA]</scope>
    <source>
        <strain evidence="2">Chiprana</strain>
    </source>
</reference>
<accession>A0ABS5QNJ9</accession>
<evidence type="ECO:0008006" key="4">
    <source>
        <dbReference type="Google" id="ProtNLM"/>
    </source>
</evidence>
<dbReference type="Proteomes" id="UP000680365">
    <property type="component" value="Unassembled WGS sequence"/>
</dbReference>
<proteinExistence type="predicted"/>
<feature type="region of interest" description="Disordered" evidence="1">
    <location>
        <begin position="46"/>
        <end position="67"/>
    </location>
</feature>
<sequence>NDGKNGGTTGNYLVINSDLTENEEINEKISGSGDLSEVEKVSDTYFKESGGSISSGASDGGGGSDEIDTPINNPFKDLEYNTGDVIEVNGNNIIYAGTQNRDGEEYILMTYDASDLGDSGRLFKDGTKDKWTKNDGDNWRSCNVYIDCGHMRGGATVFDDMNKNPYIRYTGLFVSKSGEQVWCGDSSIEYCNDASDGDKNTDEIIEFFSNTDKSEEIYPRYTAAEFCRDLRIGGYNDWYLPARQQLSIISTILDKNIRYLSSTEFANNDPNSGNWLYEYNELGGLWTKKSVPWDMSNGGHALLWDEQTLCIRESQ</sequence>
<dbReference type="EMBL" id="JAEDAM010000058">
    <property type="protein sequence ID" value="MBS8122226.1"/>
    <property type="molecule type" value="Genomic_DNA"/>
</dbReference>
<gene>
    <name evidence="2" type="ORF">VAMP_201n1</name>
</gene>
<evidence type="ECO:0000313" key="3">
    <source>
        <dbReference type="Proteomes" id="UP000680365"/>
    </source>
</evidence>
<organism evidence="2 3">
    <name type="scientific">Candidatus Vampirococcus lugosii</name>
    <dbReference type="NCBI Taxonomy" id="2789015"/>
    <lineage>
        <taxon>Bacteria</taxon>
        <taxon>Candidatus Absconditibacteriota</taxon>
        <taxon>Vampirococcus</taxon>
    </lineage>
</organism>